<gene>
    <name evidence="5" type="ORF">SAMN04488121_107163</name>
</gene>
<dbReference type="Pfam" id="PF12833">
    <property type="entry name" value="HTH_18"/>
    <property type="match status" value="1"/>
</dbReference>
<dbReference type="STRING" id="104663.SAMN04488121_107163"/>
<sequence length="271" mass="31216">MQYRQIPPPEYLKDYIRFFWVMESNDTDISAASFRTIADGCPGLIFQHQDKGILFQNDKQLPGTILYGQATTHAELRINGLFNTIGIFFYPHALKSIFGLNADELTDTCIDLDGMADKQGFRLSEQLSNLSSSQAQIDTLCSYLLAQINSNIKNTDKAMQHVLNRIKQANGNISVKELREELQLSERSFERRFKQHIGITPKLFTRISRFQASMDLLRQSDYNKLSDIAFENEYADQSHFIRAFKEFAGFSPFQFQKRSKELIENLSILTK</sequence>
<evidence type="ECO:0000256" key="1">
    <source>
        <dbReference type="ARBA" id="ARBA00023015"/>
    </source>
</evidence>
<organism evidence="5 6">
    <name type="scientific">Chitinophaga filiformis</name>
    <name type="common">Myxococcus filiformis</name>
    <name type="synonym">Flexibacter filiformis</name>
    <dbReference type="NCBI Taxonomy" id="104663"/>
    <lineage>
        <taxon>Bacteria</taxon>
        <taxon>Pseudomonadati</taxon>
        <taxon>Bacteroidota</taxon>
        <taxon>Chitinophagia</taxon>
        <taxon>Chitinophagales</taxon>
        <taxon>Chitinophagaceae</taxon>
        <taxon>Chitinophaga</taxon>
    </lineage>
</organism>
<dbReference type="GO" id="GO:0003700">
    <property type="term" value="F:DNA-binding transcription factor activity"/>
    <property type="evidence" value="ECO:0007669"/>
    <property type="project" value="InterPro"/>
</dbReference>
<dbReference type="InterPro" id="IPR050204">
    <property type="entry name" value="AraC_XylS_family_regulators"/>
</dbReference>
<dbReference type="Pfam" id="PF20240">
    <property type="entry name" value="DUF6597"/>
    <property type="match status" value="1"/>
</dbReference>
<dbReference type="EMBL" id="FNBN01000007">
    <property type="protein sequence ID" value="SDG90162.1"/>
    <property type="molecule type" value="Genomic_DNA"/>
</dbReference>
<dbReference type="PANTHER" id="PTHR46796">
    <property type="entry name" value="HTH-TYPE TRANSCRIPTIONAL ACTIVATOR RHAS-RELATED"/>
    <property type="match status" value="1"/>
</dbReference>
<dbReference type="GO" id="GO:0043565">
    <property type="term" value="F:sequence-specific DNA binding"/>
    <property type="evidence" value="ECO:0007669"/>
    <property type="project" value="InterPro"/>
</dbReference>
<dbReference type="SUPFAM" id="SSF46689">
    <property type="entry name" value="Homeodomain-like"/>
    <property type="match status" value="1"/>
</dbReference>
<evidence type="ECO:0000256" key="3">
    <source>
        <dbReference type="ARBA" id="ARBA00023163"/>
    </source>
</evidence>
<dbReference type="PANTHER" id="PTHR46796:SF13">
    <property type="entry name" value="HTH-TYPE TRANSCRIPTIONAL ACTIVATOR RHAS"/>
    <property type="match status" value="1"/>
</dbReference>
<keyword evidence="1" id="KW-0805">Transcription regulation</keyword>
<keyword evidence="2" id="KW-0238">DNA-binding</keyword>
<dbReference type="InterPro" id="IPR046532">
    <property type="entry name" value="DUF6597"/>
</dbReference>
<proteinExistence type="predicted"/>
<evidence type="ECO:0000313" key="6">
    <source>
        <dbReference type="Proteomes" id="UP000199045"/>
    </source>
</evidence>
<dbReference type="InterPro" id="IPR018060">
    <property type="entry name" value="HTH_AraC"/>
</dbReference>
<accession>A0A1G7Y0Z7</accession>
<dbReference type="PROSITE" id="PS01124">
    <property type="entry name" value="HTH_ARAC_FAMILY_2"/>
    <property type="match status" value="1"/>
</dbReference>
<dbReference type="OrthoDB" id="323290at2"/>
<dbReference type="RefSeq" id="WP_089835759.1">
    <property type="nucleotide sequence ID" value="NZ_FNBN01000007.1"/>
</dbReference>
<protein>
    <submittedName>
        <fullName evidence="5">Helix-turn-helix domain-containing protein</fullName>
    </submittedName>
</protein>
<feature type="domain" description="HTH araC/xylS-type" evidence="4">
    <location>
        <begin position="156"/>
        <end position="258"/>
    </location>
</feature>
<dbReference type="Gene3D" id="1.10.10.60">
    <property type="entry name" value="Homeodomain-like"/>
    <property type="match status" value="1"/>
</dbReference>
<evidence type="ECO:0000313" key="5">
    <source>
        <dbReference type="EMBL" id="SDG90162.1"/>
    </source>
</evidence>
<dbReference type="InterPro" id="IPR009057">
    <property type="entry name" value="Homeodomain-like_sf"/>
</dbReference>
<dbReference type="SMART" id="SM00342">
    <property type="entry name" value="HTH_ARAC"/>
    <property type="match status" value="1"/>
</dbReference>
<keyword evidence="3" id="KW-0804">Transcription</keyword>
<evidence type="ECO:0000259" key="4">
    <source>
        <dbReference type="PROSITE" id="PS01124"/>
    </source>
</evidence>
<name>A0A1G7Y0Z7_CHIFI</name>
<dbReference type="AlphaFoldDB" id="A0A1G7Y0Z7"/>
<reference evidence="5 6" key="1">
    <citation type="submission" date="2016-10" db="EMBL/GenBank/DDBJ databases">
        <authorList>
            <person name="de Groot N.N."/>
        </authorList>
    </citation>
    <scope>NUCLEOTIDE SEQUENCE [LARGE SCALE GENOMIC DNA]</scope>
    <source>
        <strain evidence="5 6">DSM 527</strain>
    </source>
</reference>
<evidence type="ECO:0000256" key="2">
    <source>
        <dbReference type="ARBA" id="ARBA00023125"/>
    </source>
</evidence>
<dbReference type="Proteomes" id="UP000199045">
    <property type="component" value="Unassembled WGS sequence"/>
</dbReference>